<dbReference type="PANTHER" id="PTHR47331">
    <property type="entry name" value="PHD-TYPE DOMAIN-CONTAINING PROTEIN"/>
    <property type="match status" value="1"/>
</dbReference>
<dbReference type="Gene3D" id="3.30.420.10">
    <property type="entry name" value="Ribonuclease H-like superfamily/Ribonuclease H"/>
    <property type="match status" value="1"/>
</dbReference>
<proteinExistence type="predicted"/>
<dbReference type="EnsemblMetazoa" id="XM_044461524.1">
    <property type="protein sequence ID" value="XP_044317459.1"/>
    <property type="gene ID" value="LOC123038065"/>
</dbReference>
<dbReference type="Proteomes" id="UP001652680">
    <property type="component" value="Unassembled WGS sequence"/>
</dbReference>
<evidence type="ECO:0000313" key="2">
    <source>
        <dbReference type="EnsemblMetazoa" id="XP_044317459.1"/>
    </source>
</evidence>
<name>A0ABM5JF61_DRORH</name>
<feature type="domain" description="DUF5641" evidence="1">
    <location>
        <begin position="390"/>
        <end position="470"/>
    </location>
</feature>
<dbReference type="RefSeq" id="XP_044317459.1">
    <property type="nucleotide sequence ID" value="XM_044461524.1"/>
</dbReference>
<protein>
    <recommendedName>
        <fullName evidence="1">DUF5641 domain-containing protein</fullName>
    </recommendedName>
</protein>
<sequence>MEWRYFPTSLNPADIVSRGALPNELIVDELWAHGPPFLLGPQDEWPVAVPAERPTLELRAKVLLIQSPYVIIAASKYANSFSSLQRVFAYVHKFCHRIRHKGITAGDIKSGTQLLLRLVQRVHFWDDIRSLQNGKEISSSSVLATSSPFLDKFGLLRVDGRLKNSPLDFDSRHPIILPRSHPVTLAIIVDFHERNLHTGPRALLALIRSQYWPIGGRKTVTKALHKFIRCFRSKPRLLEHIMADLPEQRVNGCQVFGVSGVDFCGPFHYKPEVRNKAPVKCYVSVFICFATKAVHLELVKDLSTTAFLQALKRFICIRRKPQHIWSDNATNLVGARNELSELRRLFISDDCVHRMAFYSSSISALRRTLGSGSQNCQASFLPGCGVLNSWSRWKEEYLSLLQQRSKWLKSGPALAVNDVVLVKDENLPPKKWPLGIIVELVSGRDGVARVAVIRTSSGTTKRAVSKLFLLPLKDEVGSQAQLGGECRDKQQPPPNL</sequence>
<dbReference type="InterPro" id="IPR012337">
    <property type="entry name" value="RNaseH-like_sf"/>
</dbReference>
<dbReference type="Pfam" id="PF18701">
    <property type="entry name" value="DUF5641"/>
    <property type="match status" value="1"/>
</dbReference>
<dbReference type="InterPro" id="IPR036397">
    <property type="entry name" value="RNaseH_sf"/>
</dbReference>
<accession>A0ABM5JF61</accession>
<evidence type="ECO:0000259" key="1">
    <source>
        <dbReference type="Pfam" id="PF18701"/>
    </source>
</evidence>
<dbReference type="GeneID" id="123038065"/>
<evidence type="ECO:0000313" key="3">
    <source>
        <dbReference type="Proteomes" id="UP001652680"/>
    </source>
</evidence>
<keyword evidence="3" id="KW-1185">Reference proteome</keyword>
<dbReference type="SUPFAM" id="SSF53098">
    <property type="entry name" value="Ribonuclease H-like"/>
    <property type="match status" value="1"/>
</dbReference>
<dbReference type="InterPro" id="IPR040676">
    <property type="entry name" value="DUF5641"/>
</dbReference>
<dbReference type="PANTHER" id="PTHR47331:SF1">
    <property type="entry name" value="GAG-LIKE PROTEIN"/>
    <property type="match status" value="1"/>
</dbReference>
<reference evidence="3" key="1">
    <citation type="journal article" date="2021" name="Elife">
        <title>Highly contiguous assemblies of 101 drosophilid genomes.</title>
        <authorList>
            <person name="Kim B.Y."/>
            <person name="Wang J.R."/>
            <person name="Miller D.E."/>
            <person name="Barmina O."/>
            <person name="Delaney E."/>
            <person name="Thompson A."/>
            <person name="Comeault A.A."/>
            <person name="Peede D."/>
            <person name="D'Agostino E.R."/>
            <person name="Pelaez J."/>
            <person name="Aguilar J.M."/>
            <person name="Haji D."/>
            <person name="Matsunaga T."/>
            <person name="Armstrong E.E."/>
            <person name="Zych M."/>
            <person name="Ogawa Y."/>
            <person name="Stamenkovic-Radak M."/>
            <person name="Jelic M."/>
            <person name="Veselinovic M.S."/>
            <person name="Tanaskovic M."/>
            <person name="Eric P."/>
            <person name="Gao J.J."/>
            <person name="Katoh T.K."/>
            <person name="Toda M.J."/>
            <person name="Watabe H."/>
            <person name="Watada M."/>
            <person name="Davis J.S."/>
            <person name="Moyle L.C."/>
            <person name="Manoli G."/>
            <person name="Bertolini E."/>
            <person name="Kostal V."/>
            <person name="Hawley R.S."/>
            <person name="Takahashi A."/>
            <person name="Jones C.D."/>
            <person name="Price D.K."/>
            <person name="Whiteman N."/>
            <person name="Kopp A."/>
            <person name="Matute D.R."/>
            <person name="Petrov D.A."/>
        </authorList>
    </citation>
    <scope>NUCLEOTIDE SEQUENCE [LARGE SCALE GENOMIC DNA]</scope>
</reference>
<organism evidence="2 3">
    <name type="scientific">Drosophila rhopaloa</name>
    <name type="common">Fruit fly</name>
    <dbReference type="NCBI Taxonomy" id="1041015"/>
    <lineage>
        <taxon>Eukaryota</taxon>
        <taxon>Metazoa</taxon>
        <taxon>Ecdysozoa</taxon>
        <taxon>Arthropoda</taxon>
        <taxon>Hexapoda</taxon>
        <taxon>Insecta</taxon>
        <taxon>Pterygota</taxon>
        <taxon>Neoptera</taxon>
        <taxon>Endopterygota</taxon>
        <taxon>Diptera</taxon>
        <taxon>Brachycera</taxon>
        <taxon>Muscomorpha</taxon>
        <taxon>Ephydroidea</taxon>
        <taxon>Drosophilidae</taxon>
        <taxon>Drosophila</taxon>
        <taxon>Sophophora</taxon>
    </lineage>
</organism>
<reference evidence="2" key="2">
    <citation type="submission" date="2025-05" db="UniProtKB">
        <authorList>
            <consortium name="EnsemblMetazoa"/>
        </authorList>
    </citation>
    <scope>IDENTIFICATION</scope>
</reference>